<dbReference type="Proteomes" id="UP001152592">
    <property type="component" value="Unassembled WGS sequence"/>
</dbReference>
<accession>A0A9W4JDN9</accession>
<gene>
    <name evidence="1" type="ORF">PSALAMII_LOCUS6927</name>
</gene>
<dbReference type="Gene3D" id="3.30.530.20">
    <property type="match status" value="1"/>
</dbReference>
<dbReference type="InterPro" id="IPR015075">
    <property type="entry name" value="AtaL"/>
</dbReference>
<comment type="caution">
    <text evidence="1">The sequence shown here is derived from an EMBL/GenBank/DDBJ whole genome shotgun (WGS) entry which is preliminary data.</text>
</comment>
<dbReference type="SUPFAM" id="SSF55961">
    <property type="entry name" value="Bet v1-like"/>
    <property type="match status" value="1"/>
</dbReference>
<protein>
    <recommendedName>
        <fullName evidence="3">DUF1857-domain-containing protein</fullName>
    </recommendedName>
</protein>
<dbReference type="AlphaFoldDB" id="A0A9W4JDN9"/>
<dbReference type="CDD" id="cd08863">
    <property type="entry name" value="SRPBCC_DUF1857"/>
    <property type="match status" value="1"/>
</dbReference>
<evidence type="ECO:0000313" key="1">
    <source>
        <dbReference type="EMBL" id="CAG8393536.1"/>
    </source>
</evidence>
<reference evidence="1" key="1">
    <citation type="submission" date="2021-07" db="EMBL/GenBank/DDBJ databases">
        <authorList>
            <person name="Branca A.L. A."/>
        </authorList>
    </citation>
    <scope>NUCLEOTIDE SEQUENCE</scope>
</reference>
<dbReference type="Pfam" id="PF08982">
    <property type="entry name" value="AtaL"/>
    <property type="match status" value="1"/>
</dbReference>
<dbReference type="InterPro" id="IPR023393">
    <property type="entry name" value="START-like_dom_sf"/>
</dbReference>
<name>A0A9W4JDN9_9EURO</name>
<proteinExistence type="predicted"/>
<evidence type="ECO:0000313" key="2">
    <source>
        <dbReference type="Proteomes" id="UP001152592"/>
    </source>
</evidence>
<evidence type="ECO:0008006" key="3">
    <source>
        <dbReference type="Google" id="ProtNLM"/>
    </source>
</evidence>
<organism evidence="1 2">
    <name type="scientific">Penicillium salamii</name>
    <dbReference type="NCBI Taxonomy" id="1612424"/>
    <lineage>
        <taxon>Eukaryota</taxon>
        <taxon>Fungi</taxon>
        <taxon>Dikarya</taxon>
        <taxon>Ascomycota</taxon>
        <taxon>Pezizomycotina</taxon>
        <taxon>Eurotiomycetes</taxon>
        <taxon>Eurotiomycetidae</taxon>
        <taxon>Eurotiales</taxon>
        <taxon>Aspergillaceae</taxon>
        <taxon>Penicillium</taxon>
    </lineage>
</organism>
<dbReference type="EMBL" id="CAJVPD010000247">
    <property type="protein sequence ID" value="CAG8393536.1"/>
    <property type="molecule type" value="Genomic_DNA"/>
</dbReference>
<dbReference type="OrthoDB" id="432719at2759"/>
<sequence>MPTNNLAYTAPINPPGTSLKLHQNQIWTGLQLKIRSAETFVPNAISSTTVLSESTDPNTGNEITVREVVFVESQRKAQETVEAFEPSRVIFKQQDGSTISNIIREDAHGELFMTYTFEWRHPDVTDEKNPALLKKEKKMSRMAVEGTIAVLRRLVDTGKI</sequence>